<accession>A0ABX3CJT2</accession>
<dbReference type="RefSeq" id="WP_071159804.1">
    <property type="nucleotide sequence ID" value="NZ_MBRJ01000059.1"/>
</dbReference>
<evidence type="ECO:0008006" key="3">
    <source>
        <dbReference type="Google" id="ProtNLM"/>
    </source>
</evidence>
<sequence length="68" mass="7601">MAIRHASKGDSILFSRRGNEIEGKVFLVRDNSVLVDISATDAFLLGLESSNTVVAHKNYKILKKNKRK</sequence>
<evidence type="ECO:0000313" key="1">
    <source>
        <dbReference type="EMBL" id="OHX41334.1"/>
    </source>
</evidence>
<name>A0ABX3CJT2_9BACI</name>
<dbReference type="InterPro" id="IPR018690">
    <property type="entry name" value="DUF2187"/>
</dbReference>
<dbReference type="EMBL" id="MBRJ01000059">
    <property type="protein sequence ID" value="OHX41334.1"/>
    <property type="molecule type" value="Genomic_DNA"/>
</dbReference>
<comment type="caution">
    <text evidence="1">The sequence shown here is derived from an EMBL/GenBank/DDBJ whole genome shotgun (WGS) entry which is preliminary data.</text>
</comment>
<keyword evidence="2" id="KW-1185">Reference proteome</keyword>
<proteinExistence type="predicted"/>
<organism evidence="1 2">
    <name type="scientific">Cytobacillus oceanisediminis</name>
    <dbReference type="NCBI Taxonomy" id="665099"/>
    <lineage>
        <taxon>Bacteria</taxon>
        <taxon>Bacillati</taxon>
        <taxon>Bacillota</taxon>
        <taxon>Bacilli</taxon>
        <taxon>Bacillales</taxon>
        <taxon>Bacillaceae</taxon>
        <taxon>Cytobacillus</taxon>
    </lineage>
</organism>
<dbReference type="Proteomes" id="UP000180194">
    <property type="component" value="Unassembled WGS sequence"/>
</dbReference>
<dbReference type="Pfam" id="PF09953">
    <property type="entry name" value="DUF2187"/>
    <property type="match status" value="1"/>
</dbReference>
<reference evidence="1 2" key="1">
    <citation type="submission" date="2016-07" db="EMBL/GenBank/DDBJ databases">
        <title>Bacillus oceanisediminis whole genome.</title>
        <authorList>
            <person name="Pal Y."/>
            <person name="Verma A."/>
            <person name="Mual P."/>
            <person name="Srinivasan K."/>
        </authorList>
    </citation>
    <scope>NUCLEOTIDE SEQUENCE [LARGE SCALE GENOMIC DNA]</scope>
    <source>
        <strain evidence="1 2">Bhandara28</strain>
    </source>
</reference>
<gene>
    <name evidence="1" type="ORF">BBV17_28460</name>
</gene>
<evidence type="ECO:0000313" key="2">
    <source>
        <dbReference type="Proteomes" id="UP000180194"/>
    </source>
</evidence>
<protein>
    <recommendedName>
        <fullName evidence="3">DUF2187 domain-containing protein</fullName>
    </recommendedName>
</protein>